<feature type="region of interest" description="Disordered" evidence="1">
    <location>
        <begin position="1716"/>
        <end position="1755"/>
    </location>
</feature>
<protein>
    <recommendedName>
        <fullName evidence="2">RPGRIP1 C-terminal domain-containing protein</fullName>
    </recommendedName>
</protein>
<dbReference type="InterPro" id="IPR031139">
    <property type="entry name" value="RPGRIP1_fam"/>
</dbReference>
<gene>
    <name evidence="3" type="ORF">KFE25_001272</name>
</gene>
<feature type="domain" description="RPGRIP1 C-terminal" evidence="2">
    <location>
        <begin position="1816"/>
        <end position="1923"/>
    </location>
</feature>
<dbReference type="InterPro" id="IPR035892">
    <property type="entry name" value="C2_domain_sf"/>
</dbReference>
<dbReference type="Gene3D" id="2.60.40.150">
    <property type="entry name" value="C2 domain"/>
    <property type="match status" value="8"/>
</dbReference>
<feature type="compositionally biased region" description="Low complexity" evidence="1">
    <location>
        <begin position="1736"/>
        <end position="1755"/>
    </location>
</feature>
<dbReference type="GO" id="GO:1905515">
    <property type="term" value="P:non-motile cilium assembly"/>
    <property type="evidence" value="ECO:0007669"/>
    <property type="project" value="TreeGrafter"/>
</dbReference>
<feature type="compositionally biased region" description="Low complexity" evidence="1">
    <location>
        <begin position="375"/>
        <end position="399"/>
    </location>
</feature>
<dbReference type="Proteomes" id="UP000751190">
    <property type="component" value="Unassembled WGS sequence"/>
</dbReference>
<feature type="domain" description="RPGRIP1 C-terminal" evidence="2">
    <location>
        <begin position="1118"/>
        <end position="1266"/>
    </location>
</feature>
<feature type="region of interest" description="Disordered" evidence="1">
    <location>
        <begin position="2499"/>
        <end position="2520"/>
    </location>
</feature>
<feature type="region of interest" description="Disordered" evidence="1">
    <location>
        <begin position="847"/>
        <end position="915"/>
    </location>
</feature>
<organism evidence="3 4">
    <name type="scientific">Diacronema lutheri</name>
    <name type="common">Unicellular marine alga</name>
    <name type="synonym">Monochrysis lutheri</name>
    <dbReference type="NCBI Taxonomy" id="2081491"/>
    <lineage>
        <taxon>Eukaryota</taxon>
        <taxon>Haptista</taxon>
        <taxon>Haptophyta</taxon>
        <taxon>Pavlovophyceae</taxon>
        <taxon>Pavlovales</taxon>
        <taxon>Pavlovaceae</taxon>
        <taxon>Diacronema</taxon>
    </lineage>
</organism>
<dbReference type="PANTHER" id="PTHR14240">
    <property type="entry name" value="RETINITIS PIGMENTOSA GTPASE REGULATOR-INTERACTING PROTEIN"/>
    <property type="match status" value="1"/>
</dbReference>
<name>A0A8J5XCC3_DIALT</name>
<proteinExistence type="predicted"/>
<dbReference type="OrthoDB" id="10691321at2759"/>
<feature type="domain" description="RPGRIP1 C-terminal" evidence="2">
    <location>
        <begin position="917"/>
        <end position="1074"/>
    </location>
</feature>
<feature type="region of interest" description="Disordered" evidence="1">
    <location>
        <begin position="1495"/>
        <end position="1534"/>
    </location>
</feature>
<feature type="compositionally biased region" description="Basic and acidic residues" evidence="1">
    <location>
        <begin position="364"/>
        <end position="374"/>
    </location>
</feature>
<keyword evidence="4" id="KW-1185">Reference proteome</keyword>
<feature type="region of interest" description="Disordered" evidence="1">
    <location>
        <begin position="1089"/>
        <end position="1108"/>
    </location>
</feature>
<feature type="compositionally biased region" description="Basic and acidic residues" evidence="1">
    <location>
        <begin position="1937"/>
        <end position="1965"/>
    </location>
</feature>
<feature type="compositionally biased region" description="Low complexity" evidence="1">
    <location>
        <begin position="1092"/>
        <end position="1101"/>
    </location>
</feature>
<dbReference type="Pfam" id="PF18111">
    <property type="entry name" value="RPGR1_C"/>
    <property type="match status" value="3"/>
</dbReference>
<feature type="region of interest" description="Disordered" evidence="1">
    <location>
        <begin position="1930"/>
        <end position="1987"/>
    </location>
</feature>
<feature type="region of interest" description="Disordered" evidence="1">
    <location>
        <begin position="419"/>
        <end position="455"/>
    </location>
</feature>
<feature type="region of interest" description="Disordered" evidence="1">
    <location>
        <begin position="364"/>
        <end position="399"/>
    </location>
</feature>
<dbReference type="GO" id="GO:0035869">
    <property type="term" value="C:ciliary transition zone"/>
    <property type="evidence" value="ECO:0007669"/>
    <property type="project" value="TreeGrafter"/>
</dbReference>
<feature type="region of interest" description="Disordered" evidence="1">
    <location>
        <begin position="2195"/>
        <end position="2216"/>
    </location>
</feature>
<dbReference type="InterPro" id="IPR041091">
    <property type="entry name" value="RPGRIP1_C"/>
</dbReference>
<sequence>MAAAAPQHEVRVSATQLELAKGFALPRGKGKVYVEFDLLGVESAKSEAIAPVNGKADLRLAATLALPPGGRARAAVMDALDSQTHDDSDVSFTLYATDGGRTAPVVLGRGMVNLETMLDDEKDVRDRPLKLVVEPPKPAVGRRGAAAELNVGTLVVSLLALPALRDIDDALAKHDSATKAKAAEAALAPAAPSTVSTATPPGAHAIRVSVGEIELGRGFALPTFKPRLVCTVDLLGAASVASEPAPVSRSRAVLALSRTFDAPPGSREREALLGALDSDDRTDSDVAFVLTATDSRGANGVPFARAALNLEELFDAGRDALGVRLALAPADARKAQAGTSAGTLVVSVEALAALRDVDAALERHGDARTAKTAEARAASGERAAAREPPAASGARARAPAPAVVAAAAGAETRVSLAAAGASVRTAEPQTAARRPRSSAQRPVGSSTERLPEPAGAERLEFRVSALQLLDEPRLPAHVDGFVLELDPLDLAHARSDVLRRSAADARGLLRDVELEHALPAGPGTRARELLIDALASESREDSDVYFTLYGLDRDATRAAADRRAPAPAGKAGEEMGVGHVNLEALLADGADYVDRPLTLADRSGAPVATVTVSVRALAVLRSADAALDAHGSAAKAKLAQRAAAPGAARKPTARFVGIEVAISAISIREMARSVPAAIDELVLEFDLLGVLGVSSQPVRVRPDGEMRGVGFRQIFSCGVGTRARRELLDALESESREDSDVYFTLYGLDRDATRAEPARIELANAYVNLEELLRNGADLLDAKLPLVLAPPQARAGGGARGSGGAARESPRARLDAGGAAAEVGTVTMTVRALGALRDADAALDAHGSAKEAERFERERFEPAPRDPPGGELPRDVLDGDTTARVARQRAADSAAADGGARADRRGARGARASRGAEDTIAVEVERFELASADELPREADELVVSVDMPNLPDELWTKRVRIDERGRSHAFAFEHAVDVRAGSKARAELMDALESASREDSAVIFTVCTVDLQAKPGAAPQPLGTCELNLEELLDAARADALGERLTVLSADGRKRRVGTLVVSVRALAALREIDAALERHGGAAGAKRAEAALAPSPARAAEPRARDVRDAVRQDVRVTVGIAKLELSDVRTVPPQVDDVTVEYEFVGREVVRSARVPLHDDGRHLYETAAQLDVSAGTALRFALMEAIESSRTADADTSFVVYGHERASGGKGIELARSRLNLQGLLSSGKDVLGAQLELVDRDGKRAGTLTATVEAVAALRDIDDALERHGDARAARQAEERADARDVAPSARVDGARRRPSRAAARADGGEGARGAGVDKLTLHVGLLTVDDVGALEDSIDELQLVVVVPGAAVPLASARVGVQDSGRHVLDWREVVDVHAGAPVWRALTEALGEDGRDEASELRLELRGAPRGQPANAARELGVGTLALADVLARGRDFAAEAVPLLAPRGGGGRVGSVVLTTSALPALIAIDRAIERAGSAREAISAAGAAPLARGASPPPPAGRRAGRARARARGGGGGGDAAAERARSTSELGAAVADGEDGDVIAVSVSRVVLFDVERDLGAGAALLELRLDLLGVTEGERAPPCAVQRDGDHAVRYAKRFDASAGSALREALLDALDSRSREDSDVYFTLYELDRGARPGAVGVEVGSTFINLEQALAEPASRAAAERVLPLARTTRAGTRTVGELTLRLDARAALRTADAALEAHGGADGAKAAERQLAQRRQRAGASAGARGAPAAGRARAPPAASTLGADECIVVTIHELLLDHVGELPRGVDELEFEFDFLATDDIRSGPMAVEADGSHLVAFDKAFEVPLGSRARELLLDALESESREDSDVYFTLWAIDKDAPDLRTGLPSRVEIGAAFANLEELLARGRDIDNEALPILSVLKGRERDKIGSVRLTIRALEAMRSVDSAIDTHGTAKAAKVVEREAGKRLRAERERDARASERARGGERSPPARSPPARSAARASADPSAEVAVSTLELGSAARRAVASADSLCVRVDFPGAPLAHSRAVRSADVGPSGMRAPLGLTHAVALGVGSDAGLAARRELLEALDSEDADDGDVVFELLALSASDTELVAQRGTSARARAPAGRVLASGTLSLDELLTRGADVRGARVELLDATGAAASPGAPLGALLVDVRALDALRELDAALERHGGAAGAIAADAARARAARADAALARSPAARRDAPLPPPSAAARESARRVRAATPYHDLPPRARAAFAKAAAELRGARAARAAALAGALARAPTDSQLARRAAGGGVESLGGALAAALSDGSGGGGGDAAQLLLRPVRAEGVPRVPAGYVETARTLRLCVLDVRSASMRGNVAELGARPARDTAGAAAAAAAAEPWAFDNKGPQLLARAPASLIDGGALLIVQLDATVVPAPADGGGGGGGAGGARRGGAGAGAGGGSVYARRRHARPRTLALCWGALPLELLAEWRPARPGQPSGAVRERAVPLHRGSAFDGSGPLAVRADVQRAARDDATGRRARAAAPAAAADAQPRGARAPMRGAVLTLALAPPSAAELGVAARLPAQLLLCEAEHMRMLSMHAQLLRDAADDAARASAPSGGLHWAPGAAALAQLARTPDTLRALQRVWAARARGAKGSDGERAALGHAAVALCVLLNAAGVSFAREPANSMADEKRRADAIGAAERAAADGARTLASLAAPAAGALLPPFRHALLVHDPAALAASRRM</sequence>
<comment type="caution">
    <text evidence="3">The sequence shown here is derived from an EMBL/GenBank/DDBJ whole genome shotgun (WGS) entry which is preliminary data.</text>
</comment>
<accession>A0A8J5XCC3</accession>
<feature type="compositionally biased region" description="Low complexity" evidence="1">
    <location>
        <begin position="2507"/>
        <end position="2520"/>
    </location>
</feature>
<dbReference type="PANTHER" id="PTHR14240:SF1">
    <property type="entry name" value="PROTEIN FANTOM-RELATED"/>
    <property type="match status" value="1"/>
</dbReference>
<reference evidence="3" key="1">
    <citation type="submission" date="2021-05" db="EMBL/GenBank/DDBJ databases">
        <title>The genome of the haptophyte Pavlova lutheri (Diacronema luteri, Pavlovales) - a model for lipid biosynthesis in eukaryotic algae.</title>
        <authorList>
            <person name="Hulatt C.J."/>
            <person name="Posewitz M.C."/>
        </authorList>
    </citation>
    <scope>NUCLEOTIDE SEQUENCE</scope>
    <source>
        <strain evidence="3">NIVA-4/92</strain>
    </source>
</reference>
<feature type="compositionally biased region" description="Gly residues" evidence="1">
    <location>
        <begin position="795"/>
        <end position="804"/>
    </location>
</feature>
<feature type="compositionally biased region" description="Basic and acidic residues" evidence="1">
    <location>
        <begin position="847"/>
        <end position="864"/>
    </location>
</feature>
<evidence type="ECO:0000259" key="2">
    <source>
        <dbReference type="Pfam" id="PF18111"/>
    </source>
</evidence>
<feature type="region of interest" description="Disordered" evidence="1">
    <location>
        <begin position="792"/>
        <end position="817"/>
    </location>
</feature>
<evidence type="ECO:0000256" key="1">
    <source>
        <dbReference type="SAM" id="MobiDB-lite"/>
    </source>
</evidence>
<feature type="compositionally biased region" description="Low complexity" evidence="1">
    <location>
        <begin position="1966"/>
        <end position="1987"/>
    </location>
</feature>
<evidence type="ECO:0000313" key="3">
    <source>
        <dbReference type="EMBL" id="KAG8461654.1"/>
    </source>
</evidence>
<evidence type="ECO:0000313" key="4">
    <source>
        <dbReference type="Proteomes" id="UP000751190"/>
    </source>
</evidence>
<feature type="compositionally biased region" description="Low complexity" evidence="1">
    <location>
        <begin position="428"/>
        <end position="442"/>
    </location>
</feature>
<feature type="compositionally biased region" description="Basic and acidic residues" evidence="1">
    <location>
        <begin position="1274"/>
        <end position="1290"/>
    </location>
</feature>
<dbReference type="EMBL" id="JAGTXO010000024">
    <property type="protein sequence ID" value="KAG8461654.1"/>
    <property type="molecule type" value="Genomic_DNA"/>
</dbReference>
<feature type="region of interest" description="Disordered" evidence="1">
    <location>
        <begin position="1274"/>
        <end position="1318"/>
    </location>
</feature>